<evidence type="ECO:0000313" key="3">
    <source>
        <dbReference type="Proteomes" id="UP001189429"/>
    </source>
</evidence>
<evidence type="ECO:0000256" key="1">
    <source>
        <dbReference type="SAM" id="MobiDB-lite"/>
    </source>
</evidence>
<protein>
    <submittedName>
        <fullName evidence="2">Uncharacterized protein</fullName>
    </submittedName>
</protein>
<proteinExistence type="predicted"/>
<accession>A0ABN9V2S7</accession>
<gene>
    <name evidence="2" type="ORF">PCOR1329_LOCUS53887</name>
</gene>
<feature type="region of interest" description="Disordered" evidence="1">
    <location>
        <begin position="70"/>
        <end position="136"/>
    </location>
</feature>
<comment type="caution">
    <text evidence="2">The sequence shown here is derived from an EMBL/GenBank/DDBJ whole genome shotgun (WGS) entry which is preliminary data.</text>
</comment>
<feature type="non-terminal residue" evidence="2">
    <location>
        <position position="1"/>
    </location>
</feature>
<feature type="compositionally biased region" description="Basic residues" evidence="1">
    <location>
        <begin position="119"/>
        <end position="134"/>
    </location>
</feature>
<feature type="non-terminal residue" evidence="2">
    <location>
        <position position="201"/>
    </location>
</feature>
<name>A0ABN9V2S7_9DINO</name>
<feature type="compositionally biased region" description="Low complexity" evidence="1">
    <location>
        <begin position="93"/>
        <end position="110"/>
    </location>
</feature>
<evidence type="ECO:0000313" key="2">
    <source>
        <dbReference type="EMBL" id="CAK0866785.1"/>
    </source>
</evidence>
<reference evidence="2" key="1">
    <citation type="submission" date="2023-10" db="EMBL/GenBank/DDBJ databases">
        <authorList>
            <person name="Chen Y."/>
            <person name="Shah S."/>
            <person name="Dougan E. K."/>
            <person name="Thang M."/>
            <person name="Chan C."/>
        </authorList>
    </citation>
    <scope>NUCLEOTIDE SEQUENCE [LARGE SCALE GENOMIC DNA]</scope>
</reference>
<sequence>GGEVDVQDELTGDTQLRLTTARRSLHQEGATRWLFDFSDVLLLPEIDEVVYSFVSDGAADFVRHLARRPSGRIGDRGHRDGGAHERDGHRPGDAGQARRGRAEGPPRGVSRGVGGGAPRARRARAPRRGVRRPARREGMFFHARSGRITASGGVRVVVSVWHRRCGAGGLAVQPSRAAAARAARGARSRRCVCLLFAVVAA</sequence>
<dbReference type="EMBL" id="CAUYUJ010016574">
    <property type="protein sequence ID" value="CAK0866785.1"/>
    <property type="molecule type" value="Genomic_DNA"/>
</dbReference>
<organism evidence="2 3">
    <name type="scientific">Prorocentrum cordatum</name>
    <dbReference type="NCBI Taxonomy" id="2364126"/>
    <lineage>
        <taxon>Eukaryota</taxon>
        <taxon>Sar</taxon>
        <taxon>Alveolata</taxon>
        <taxon>Dinophyceae</taxon>
        <taxon>Prorocentrales</taxon>
        <taxon>Prorocentraceae</taxon>
        <taxon>Prorocentrum</taxon>
    </lineage>
</organism>
<dbReference type="Proteomes" id="UP001189429">
    <property type="component" value="Unassembled WGS sequence"/>
</dbReference>
<feature type="compositionally biased region" description="Basic and acidic residues" evidence="1">
    <location>
        <begin position="73"/>
        <end position="92"/>
    </location>
</feature>
<keyword evidence="3" id="KW-1185">Reference proteome</keyword>